<dbReference type="FunFam" id="3.20.20.450:FF:000001">
    <property type="entry name" value="Cyclic di-GMP phosphodiesterase yahA"/>
    <property type="match status" value="1"/>
</dbReference>
<dbReference type="GO" id="GO:0016020">
    <property type="term" value="C:membrane"/>
    <property type="evidence" value="ECO:0007669"/>
    <property type="project" value="UniProtKB-SubCell"/>
</dbReference>
<evidence type="ECO:0000256" key="5">
    <source>
        <dbReference type="SAM" id="Phobius"/>
    </source>
</evidence>
<evidence type="ECO:0000256" key="1">
    <source>
        <dbReference type="ARBA" id="ARBA00004370"/>
    </source>
</evidence>
<proteinExistence type="predicted"/>
<feature type="domain" description="PAS" evidence="6">
    <location>
        <begin position="346"/>
        <end position="417"/>
    </location>
</feature>
<dbReference type="Pfam" id="PF03924">
    <property type="entry name" value="CHASE"/>
    <property type="match status" value="1"/>
</dbReference>
<dbReference type="InterPro" id="IPR013655">
    <property type="entry name" value="PAS_fold_3"/>
</dbReference>
<sequence length="1047" mass="117250">MFWRQCGHWLTAAVIVVTGWGLTYGLVEQQRQANATLAQVRFTQEVRSSTDALSQRITTYTEFTAGLRDLFLVNPYLRFDQFQQVTSIHNVGENYPEIRSLSFVRRVPQQALPAYAKRMQEQALRTGMALPAMPSAVREEYFLLEFLWPLDNNQSIWGLDLTEQPNNLAALLAGRASGQPTISAPFILKQDKERSGFMLRLPVFLENPQPWGTAQEREFLGSVGSAVDVTAMLGSLAAQGFFRGVAVQMHDIGPLPQKPATAPLLLGQSSGFTSALQMRHLPPQVRIVQILDRRWRLEFLPTQPLLSAAERMQPWWLGAGGGLLSLLLGGFVSWLVRRHARALKTSEANFQAIFNQATVGIALADTQTGHLLQTNARCAHILGYTAQELATRTFQELVDPQDLSQAMAQQQRLLKGEIHEYRIEQRMRHKDGHTIWVDVNISPMWPTGQAPTYHLAVLQDITAKHQIQEMLCQREAQQRNILNHMPVGIHWVEKNNAITFRNARFIQITGFDAATVPDLPTWWASAYPDPVLREQVHTQWDAALAHARDGDGLIPPAEYHITRADGSPCILEISGVLLGDAQLVMTQDLTQRKAAEEKITYLEYYDPLTQLPNRRQLLMTLRHTLNASAEEKTYGAVLLLDIDHFKTVNEIKGHESGDTLLQQVAERLRSCVQKGPTVARHGDDEFVVLLDHLSPLPGEAVTLAERMGQRILEVFRAPFILKGEPYHTTASVGITLFQGTQPSADELLKRADLAMYQAKTAGRNTLQFYSPNMHMAIQERVQMEAEMRTGLEQGHFELFFQPQVHAHQVIGCEALIRWRHPERGFIAPSLFIPLAEDSGQILALGQWVLHTACAQLAAWASNPHMAHLSIAINVSPRQFHQPNFVEQVIAAITQTGADPRALELELTEGLLLHDVEDTIEKMLQLKRHGIAFSLDDFGTGYSSLAYLKRLPLDQLKIDQGFVRDVLTDANDAAIARTVVALGTSLGLRVIAEGVETAAQRDFLQHNGCTTWQGYYFSRPLPVAEFAEWVAQFSSAHRPSSAPTTPHR</sequence>
<dbReference type="SUPFAM" id="SSF141868">
    <property type="entry name" value="EAL domain-like"/>
    <property type="match status" value="1"/>
</dbReference>
<dbReference type="SMART" id="SM00052">
    <property type="entry name" value="EAL"/>
    <property type="match status" value="1"/>
</dbReference>
<dbReference type="Gene3D" id="3.30.450.350">
    <property type="entry name" value="CHASE domain"/>
    <property type="match status" value="1"/>
</dbReference>
<dbReference type="GO" id="GO:0003824">
    <property type="term" value="F:catalytic activity"/>
    <property type="evidence" value="ECO:0007669"/>
    <property type="project" value="UniProtKB-ARBA"/>
</dbReference>
<dbReference type="InterPro" id="IPR000160">
    <property type="entry name" value="GGDEF_dom"/>
</dbReference>
<keyword evidence="3 5" id="KW-1133">Transmembrane helix</keyword>
<comment type="caution">
    <text evidence="11">The sequence shown here is derived from an EMBL/GenBank/DDBJ whole genome shotgun (WGS) entry which is preliminary data.</text>
</comment>
<evidence type="ECO:0000256" key="4">
    <source>
        <dbReference type="ARBA" id="ARBA00023136"/>
    </source>
</evidence>
<evidence type="ECO:0000259" key="8">
    <source>
        <dbReference type="PROSITE" id="PS50839"/>
    </source>
</evidence>
<dbReference type="Gene3D" id="3.20.20.450">
    <property type="entry name" value="EAL domain"/>
    <property type="match status" value="1"/>
</dbReference>
<dbReference type="NCBIfam" id="TIGR00229">
    <property type="entry name" value="sensory_box"/>
    <property type="match status" value="1"/>
</dbReference>
<dbReference type="CDD" id="cd01949">
    <property type="entry name" value="GGDEF"/>
    <property type="match status" value="1"/>
</dbReference>
<dbReference type="CDD" id="cd01948">
    <property type="entry name" value="EAL"/>
    <property type="match status" value="1"/>
</dbReference>
<reference evidence="11" key="1">
    <citation type="submission" date="2021-03" db="EMBL/GenBank/DDBJ databases">
        <title>Comamonas denitrificans.</title>
        <authorList>
            <person name="Finster K."/>
        </authorList>
    </citation>
    <scope>NUCLEOTIDE SEQUENCE</scope>
    <source>
        <strain evidence="11">MM2021_4</strain>
    </source>
</reference>
<dbReference type="SMART" id="SM00091">
    <property type="entry name" value="PAS"/>
    <property type="match status" value="2"/>
</dbReference>
<feature type="domain" description="EAL" evidence="9">
    <location>
        <begin position="780"/>
        <end position="1033"/>
    </location>
</feature>
<dbReference type="InterPro" id="IPR001633">
    <property type="entry name" value="EAL_dom"/>
</dbReference>
<dbReference type="NCBIfam" id="TIGR00254">
    <property type="entry name" value="GGDEF"/>
    <property type="match status" value="1"/>
</dbReference>
<dbReference type="SMART" id="SM00086">
    <property type="entry name" value="PAC"/>
    <property type="match status" value="2"/>
</dbReference>
<evidence type="ECO:0000256" key="2">
    <source>
        <dbReference type="ARBA" id="ARBA00022692"/>
    </source>
</evidence>
<dbReference type="SUPFAM" id="SSF55073">
    <property type="entry name" value="Nucleotide cyclase"/>
    <property type="match status" value="1"/>
</dbReference>
<dbReference type="PROSITE" id="PS50113">
    <property type="entry name" value="PAC"/>
    <property type="match status" value="1"/>
</dbReference>
<gene>
    <name evidence="11" type="ORF">J1777_01445</name>
</gene>
<protein>
    <submittedName>
        <fullName evidence="11">EAL domain-containing protein</fullName>
    </submittedName>
</protein>
<dbReference type="InterPro" id="IPR035965">
    <property type="entry name" value="PAS-like_dom_sf"/>
</dbReference>
<dbReference type="InterPro" id="IPR006189">
    <property type="entry name" value="CHASE_dom"/>
</dbReference>
<dbReference type="PANTHER" id="PTHR44757:SF2">
    <property type="entry name" value="BIOFILM ARCHITECTURE MAINTENANCE PROTEIN MBAA"/>
    <property type="match status" value="1"/>
</dbReference>
<dbReference type="PROSITE" id="PS50839">
    <property type="entry name" value="CHASE"/>
    <property type="match status" value="1"/>
</dbReference>
<evidence type="ECO:0000259" key="10">
    <source>
        <dbReference type="PROSITE" id="PS50887"/>
    </source>
</evidence>
<dbReference type="Proteomes" id="UP000664731">
    <property type="component" value="Unassembled WGS sequence"/>
</dbReference>
<feature type="domain" description="CHASE" evidence="8">
    <location>
        <begin position="73"/>
        <end position="236"/>
    </location>
</feature>
<dbReference type="Pfam" id="PF00563">
    <property type="entry name" value="EAL"/>
    <property type="match status" value="1"/>
</dbReference>
<dbReference type="AlphaFoldDB" id="A0A939GXM8"/>
<evidence type="ECO:0000313" key="12">
    <source>
        <dbReference type="Proteomes" id="UP000664731"/>
    </source>
</evidence>
<dbReference type="GO" id="GO:0007165">
    <property type="term" value="P:signal transduction"/>
    <property type="evidence" value="ECO:0007669"/>
    <property type="project" value="UniProtKB-ARBA"/>
</dbReference>
<comment type="subcellular location">
    <subcellularLocation>
        <location evidence="1">Membrane</location>
    </subcellularLocation>
</comment>
<dbReference type="InterPro" id="IPR000014">
    <property type="entry name" value="PAS"/>
</dbReference>
<dbReference type="EMBL" id="JAFNME010000002">
    <property type="protein sequence ID" value="MBO1248504.1"/>
    <property type="molecule type" value="Genomic_DNA"/>
</dbReference>
<dbReference type="InterPro" id="IPR001610">
    <property type="entry name" value="PAC"/>
</dbReference>
<feature type="domain" description="PAC" evidence="7">
    <location>
        <begin position="421"/>
        <end position="473"/>
    </location>
</feature>
<dbReference type="InterPro" id="IPR029787">
    <property type="entry name" value="Nucleotide_cyclase"/>
</dbReference>
<feature type="transmembrane region" description="Helical" evidence="5">
    <location>
        <begin position="315"/>
        <end position="336"/>
    </location>
</feature>
<dbReference type="Pfam" id="PF00990">
    <property type="entry name" value="GGDEF"/>
    <property type="match status" value="1"/>
</dbReference>
<dbReference type="InterPro" id="IPR035919">
    <property type="entry name" value="EAL_sf"/>
</dbReference>
<dbReference type="Pfam" id="PF13188">
    <property type="entry name" value="PAS_8"/>
    <property type="match status" value="1"/>
</dbReference>
<dbReference type="SMART" id="SM01079">
    <property type="entry name" value="CHASE"/>
    <property type="match status" value="1"/>
</dbReference>
<dbReference type="PROSITE" id="PS50883">
    <property type="entry name" value="EAL"/>
    <property type="match status" value="1"/>
</dbReference>
<dbReference type="Gene3D" id="3.30.450.20">
    <property type="entry name" value="PAS domain"/>
    <property type="match status" value="2"/>
</dbReference>
<evidence type="ECO:0000256" key="3">
    <source>
        <dbReference type="ARBA" id="ARBA00022989"/>
    </source>
</evidence>
<evidence type="ECO:0000313" key="11">
    <source>
        <dbReference type="EMBL" id="MBO1248504.1"/>
    </source>
</evidence>
<keyword evidence="4 5" id="KW-0472">Membrane</keyword>
<dbReference type="Gene3D" id="3.30.70.270">
    <property type="match status" value="1"/>
</dbReference>
<dbReference type="SMART" id="SM00267">
    <property type="entry name" value="GGDEF"/>
    <property type="match status" value="1"/>
</dbReference>
<dbReference type="Pfam" id="PF08447">
    <property type="entry name" value="PAS_3"/>
    <property type="match status" value="1"/>
</dbReference>
<dbReference type="PANTHER" id="PTHR44757">
    <property type="entry name" value="DIGUANYLATE CYCLASE DGCP"/>
    <property type="match status" value="1"/>
</dbReference>
<dbReference type="PROSITE" id="PS50887">
    <property type="entry name" value="GGDEF"/>
    <property type="match status" value="1"/>
</dbReference>
<dbReference type="RefSeq" id="WP_207574052.1">
    <property type="nucleotide sequence ID" value="NZ_JAFNME010000002.1"/>
</dbReference>
<dbReference type="SUPFAM" id="SSF55785">
    <property type="entry name" value="PYP-like sensor domain (PAS domain)"/>
    <property type="match status" value="2"/>
</dbReference>
<keyword evidence="2 5" id="KW-0812">Transmembrane</keyword>
<dbReference type="InterPro" id="IPR000700">
    <property type="entry name" value="PAS-assoc_C"/>
</dbReference>
<dbReference type="InterPro" id="IPR043128">
    <property type="entry name" value="Rev_trsase/Diguanyl_cyclase"/>
</dbReference>
<accession>A0A939GXM8</accession>
<organism evidence="11 12">
    <name type="scientific">Comamonas denitrificans</name>
    <dbReference type="NCBI Taxonomy" id="117506"/>
    <lineage>
        <taxon>Bacteria</taxon>
        <taxon>Pseudomonadati</taxon>
        <taxon>Pseudomonadota</taxon>
        <taxon>Betaproteobacteria</taxon>
        <taxon>Burkholderiales</taxon>
        <taxon>Comamonadaceae</taxon>
        <taxon>Comamonas</taxon>
    </lineage>
</organism>
<evidence type="ECO:0000259" key="6">
    <source>
        <dbReference type="PROSITE" id="PS50112"/>
    </source>
</evidence>
<dbReference type="PROSITE" id="PS50112">
    <property type="entry name" value="PAS"/>
    <property type="match status" value="1"/>
</dbReference>
<keyword evidence="12" id="KW-1185">Reference proteome</keyword>
<evidence type="ECO:0000259" key="9">
    <source>
        <dbReference type="PROSITE" id="PS50883"/>
    </source>
</evidence>
<dbReference type="CDD" id="cd00130">
    <property type="entry name" value="PAS"/>
    <property type="match status" value="1"/>
</dbReference>
<feature type="domain" description="GGDEF" evidence="10">
    <location>
        <begin position="633"/>
        <end position="771"/>
    </location>
</feature>
<dbReference type="InterPro" id="IPR052155">
    <property type="entry name" value="Biofilm_reg_signaling"/>
</dbReference>
<name>A0A939GXM8_9BURK</name>
<evidence type="ECO:0000259" key="7">
    <source>
        <dbReference type="PROSITE" id="PS50113"/>
    </source>
</evidence>
<dbReference type="InterPro" id="IPR042240">
    <property type="entry name" value="CHASE_sf"/>
</dbReference>